<dbReference type="Pfam" id="PF04752">
    <property type="entry name" value="ChaC"/>
    <property type="match status" value="1"/>
</dbReference>
<gene>
    <name evidence="3" type="ORF">AIOL_000375</name>
</gene>
<dbReference type="RefSeq" id="WP_049641327.1">
    <property type="nucleotide sequence ID" value="NZ_LFTY01000001.1"/>
</dbReference>
<dbReference type="InterPro" id="IPR013024">
    <property type="entry name" value="GGCT-like"/>
</dbReference>
<keyword evidence="2" id="KW-0456">Lyase</keyword>
<evidence type="ECO:0000313" key="3">
    <source>
        <dbReference type="EMBL" id="KMW60222.1"/>
    </source>
</evidence>
<protein>
    <recommendedName>
        <fullName evidence="1">glutathione-specific gamma-glutamylcyclotransferase</fullName>
        <ecNumber evidence="1">4.3.2.7</ecNumber>
    </recommendedName>
</protein>
<comment type="caution">
    <text evidence="3">The sequence shown here is derived from an EMBL/GenBank/DDBJ whole genome shotgun (WGS) entry which is preliminary data.</text>
</comment>
<reference evidence="3 4" key="1">
    <citation type="submission" date="2015-06" db="EMBL/GenBank/DDBJ databases">
        <title>Draft genome sequence of an Alphaproteobacteria species associated to the Mediterranean sponge Oscarella lobularis.</title>
        <authorList>
            <person name="Jourda C."/>
            <person name="Santini S."/>
            <person name="Claverie J.-M."/>
        </authorList>
    </citation>
    <scope>NUCLEOTIDE SEQUENCE [LARGE SCALE GENOMIC DNA]</scope>
    <source>
        <strain evidence="3">IGS</strain>
    </source>
</reference>
<dbReference type="AlphaFoldDB" id="A0A0J9EBT2"/>
<keyword evidence="4" id="KW-1185">Reference proteome</keyword>
<dbReference type="GO" id="GO:0006751">
    <property type="term" value="P:glutathione catabolic process"/>
    <property type="evidence" value="ECO:0007669"/>
    <property type="project" value="InterPro"/>
</dbReference>
<dbReference type="Gene3D" id="3.10.490.10">
    <property type="entry name" value="Gamma-glutamyl cyclotransferase-like"/>
    <property type="match status" value="1"/>
</dbReference>
<dbReference type="PANTHER" id="PTHR12192:SF2">
    <property type="entry name" value="GLUTATHIONE-SPECIFIC GAMMA-GLUTAMYLCYCLOTRANSFERASE 2"/>
    <property type="match status" value="1"/>
</dbReference>
<dbReference type="PANTHER" id="PTHR12192">
    <property type="entry name" value="CATION TRANSPORT PROTEIN CHAC-RELATED"/>
    <property type="match status" value="1"/>
</dbReference>
<evidence type="ECO:0000256" key="1">
    <source>
        <dbReference type="ARBA" id="ARBA00012344"/>
    </source>
</evidence>
<dbReference type="EMBL" id="LFTY01000001">
    <property type="protein sequence ID" value="KMW60222.1"/>
    <property type="molecule type" value="Genomic_DNA"/>
</dbReference>
<dbReference type="Proteomes" id="UP000037178">
    <property type="component" value="Unassembled WGS sequence"/>
</dbReference>
<dbReference type="OrthoDB" id="9795692at2"/>
<dbReference type="InterPro" id="IPR036568">
    <property type="entry name" value="GGCT-like_sf"/>
</dbReference>
<name>A0A0J9EBT2_9RHOB</name>
<evidence type="ECO:0000256" key="2">
    <source>
        <dbReference type="ARBA" id="ARBA00023239"/>
    </source>
</evidence>
<accession>A0A0J9EBT2</accession>
<sequence>MADPFRHHPELRGKIDDPAGSFMRKMSIPFLEELGRTHNLPGGWWYSDAEREALRAQTLAGRMGRDLWVFAYGSLMWDPALHFAEIRRARIEGYARKFILLETYGGRGTEDQPGLMAALDAGAGCEGLAFRISAEVLEAETYLLWHREMICAGYHAVFMPAETPQGAVEALAFVADHDAPDVRPDISRDDQVRMIATGQGILGTAADYLRKLVEKLDQLGIEDAETRGLLDEVEHCIELTK</sequence>
<dbReference type="SUPFAM" id="SSF110857">
    <property type="entry name" value="Gamma-glutamyl cyclotransferase-like"/>
    <property type="match status" value="1"/>
</dbReference>
<dbReference type="STRING" id="1675527.AIOL_000375"/>
<evidence type="ECO:0000313" key="4">
    <source>
        <dbReference type="Proteomes" id="UP000037178"/>
    </source>
</evidence>
<dbReference type="CDD" id="cd06661">
    <property type="entry name" value="GGCT_like"/>
    <property type="match status" value="1"/>
</dbReference>
<dbReference type="InterPro" id="IPR006840">
    <property type="entry name" value="ChaC"/>
</dbReference>
<dbReference type="GO" id="GO:0005737">
    <property type="term" value="C:cytoplasm"/>
    <property type="evidence" value="ECO:0007669"/>
    <property type="project" value="TreeGrafter"/>
</dbReference>
<dbReference type="PATRIC" id="fig|1675527.3.peg.423"/>
<proteinExistence type="predicted"/>
<dbReference type="GO" id="GO:0061928">
    <property type="term" value="F:glutathione specific gamma-glutamylcyclotransferase activity"/>
    <property type="evidence" value="ECO:0007669"/>
    <property type="project" value="UniProtKB-EC"/>
</dbReference>
<organism evidence="3 4">
    <name type="scientific">Candidatus Rhodobacter oscarellae</name>
    <dbReference type="NCBI Taxonomy" id="1675527"/>
    <lineage>
        <taxon>Bacteria</taxon>
        <taxon>Pseudomonadati</taxon>
        <taxon>Pseudomonadota</taxon>
        <taxon>Alphaproteobacteria</taxon>
        <taxon>Rhodobacterales</taxon>
        <taxon>Rhodobacter group</taxon>
        <taxon>Rhodobacter</taxon>
    </lineage>
</organism>
<dbReference type="EC" id="4.3.2.7" evidence="1"/>